<keyword evidence="3" id="KW-1185">Reference proteome</keyword>
<evidence type="ECO:0000313" key="2">
    <source>
        <dbReference type="EMBL" id="KPM46539.1"/>
    </source>
</evidence>
<gene>
    <name evidence="2" type="ORF">AK830_g63</name>
</gene>
<dbReference type="OrthoDB" id="5062850at2759"/>
<proteinExistence type="predicted"/>
<sequence length="548" mass="62592">MEPSDTASSEATWSEVGSSSTMSSRTKLVSLPYELRTQIFQHYFKLKGGYVYHGESEKLVTADCQPIDLTHHLQGIRGVISDADQHFTVDFTRICRNHGFDDTKSYRGIFSERFGEPYIPWSRFTGGRPSFSDAMDYTLRLLAEKHPVEFASLVDEAVPGWTVSNSPLDYLNLTFDPWAILSLSEVISVGNTLGARGLWKCLEEWYYNPLHKGGVCRREKLYVSAAAVAIRFLNQLPTHDRLCIRNIILNEDRVALGNPQSHARGLIPFCKENPGLQIERRVNLWRNILLRKNRPPLDFVGDLAEGEPDRQWRASMPAHRDLESQSIDHDLVPWLGYALDVMDEGMPAGSFSFVLDGEPDLDLSSDLFDKVIHRQVAWKKSYNQCVAQGLFPHAEATAEEQRGGSFWLPNDHLLDVVDELMSGSSILKSNFNLGQPWDYEQLIVEHQEPDAVDWMYKIEGSEPQFFPFPALVDPIKLRLEMFEMQRQREDLNSSFQISKREKKRLRRARPWRVMTLTAEFLGLGSHPESDSDSDSMEEGMRLLFEDAA</sequence>
<protein>
    <submittedName>
        <fullName evidence="2">Uncharacterized protein</fullName>
    </submittedName>
</protein>
<feature type="compositionally biased region" description="Basic and acidic residues" evidence="1">
    <location>
        <begin position="538"/>
        <end position="548"/>
    </location>
</feature>
<organism evidence="2 3">
    <name type="scientific">Neonectria ditissima</name>
    <dbReference type="NCBI Taxonomy" id="78410"/>
    <lineage>
        <taxon>Eukaryota</taxon>
        <taxon>Fungi</taxon>
        <taxon>Dikarya</taxon>
        <taxon>Ascomycota</taxon>
        <taxon>Pezizomycotina</taxon>
        <taxon>Sordariomycetes</taxon>
        <taxon>Hypocreomycetidae</taxon>
        <taxon>Hypocreales</taxon>
        <taxon>Nectriaceae</taxon>
        <taxon>Neonectria</taxon>
    </lineage>
</organism>
<dbReference type="EMBL" id="LKCW01000001">
    <property type="protein sequence ID" value="KPM46539.1"/>
    <property type="molecule type" value="Genomic_DNA"/>
</dbReference>
<evidence type="ECO:0000313" key="3">
    <source>
        <dbReference type="Proteomes" id="UP000050424"/>
    </source>
</evidence>
<dbReference type="Proteomes" id="UP000050424">
    <property type="component" value="Unassembled WGS sequence"/>
</dbReference>
<reference evidence="2 3" key="1">
    <citation type="submission" date="2015-09" db="EMBL/GenBank/DDBJ databases">
        <title>Draft genome of a European isolate of the apple canker pathogen Neonectria ditissima.</title>
        <authorList>
            <person name="Gomez-Cortecero A."/>
            <person name="Harrison R.J."/>
            <person name="Armitage A.D."/>
        </authorList>
    </citation>
    <scope>NUCLEOTIDE SEQUENCE [LARGE SCALE GENOMIC DNA]</scope>
    <source>
        <strain evidence="2 3">R09/05</strain>
    </source>
</reference>
<accession>A0A0P7BYA6</accession>
<comment type="caution">
    <text evidence="2">The sequence shown here is derived from an EMBL/GenBank/DDBJ whole genome shotgun (WGS) entry which is preliminary data.</text>
</comment>
<dbReference type="AlphaFoldDB" id="A0A0P7BYA6"/>
<feature type="region of interest" description="Disordered" evidence="1">
    <location>
        <begin position="524"/>
        <end position="548"/>
    </location>
</feature>
<evidence type="ECO:0000256" key="1">
    <source>
        <dbReference type="SAM" id="MobiDB-lite"/>
    </source>
</evidence>
<name>A0A0P7BYA6_9HYPO</name>